<evidence type="ECO:0000313" key="2">
    <source>
        <dbReference type="EMBL" id="CAF3871148.1"/>
    </source>
</evidence>
<evidence type="ECO:0000259" key="1">
    <source>
        <dbReference type="Pfam" id="PF00085"/>
    </source>
</evidence>
<feature type="domain" description="Thioredoxin" evidence="1">
    <location>
        <begin position="770"/>
        <end position="855"/>
    </location>
</feature>
<protein>
    <recommendedName>
        <fullName evidence="1">Thioredoxin domain-containing protein</fullName>
    </recommendedName>
</protein>
<dbReference type="SUPFAM" id="SSF52833">
    <property type="entry name" value="Thioredoxin-like"/>
    <property type="match status" value="2"/>
</dbReference>
<dbReference type="Pfam" id="PF00085">
    <property type="entry name" value="Thioredoxin"/>
    <property type="match status" value="2"/>
</dbReference>
<dbReference type="AlphaFoldDB" id="A0A819FU02"/>
<comment type="caution">
    <text evidence="2">The sequence shown here is derived from an EMBL/GenBank/DDBJ whole genome shotgun (WGS) entry which is preliminary data.</text>
</comment>
<dbReference type="PANTHER" id="PTHR46497">
    <property type="entry name" value="THIOREDOXIN DOMAIN-CONTAINING PROTEIN 11"/>
    <property type="match status" value="1"/>
</dbReference>
<sequence length="918" mass="107855">MKYKIIGFFSIAFDSSRKKTSYVLQRFRFCGGEDCADWILAEIFTLSKLSSVKLKLLCQYVMQAILADILHLSEAQKIVGDKFESGDLKASIRALQYILTMSAKHSVDGQSLLNELTQLGLPKEHANALVKIYDEHFEKLTDKLRSSVMRLTKMNDIHWNIFDVKTTNNLHDMHLPVVTMNLNYDDNIENQAKSISFSMNPEQFAVLLAESGATFRLFSSDAGTYKEARPFFISPKSLINDYFDGNLAPVFQTINSHTFVFVMYYAHFCGISRRMRDPYENAAAFYRERTQNGNNTVDKFHVKFIAVNCFYHTGQCRKSYKLDYYPHMYLYIKGTRGYQYFGPSITLNIIEFIEKIRMPIIRLTNENEFLDFIVQHESHVLAHFDFSNNVQRQHYSFFVQAALKHIEYDNEHPIRFALILNESIIEKFSQLSNSTFPKPFVILNQFNSPPQMFPHMTYNFTTENLFQWVANEYKKPCVSWIVPKNRYYSRSPSIDKATVFDALTDHDNLLIFFTSNKLDELKLRQIYIYLFNCNITHSSLWQTQIDRLYNQSSINLKENLTKTHYNLLSSCCQYLLNQISPMDVYNLCLSNQELPSLNMSDTKTKICFGTLKNHQLKTICYREYCHQWLKTYPSIYQKKLHENHDITLEKRRDKFHDQSIEVQNQFILDSNKSMENFQGLLCRDNSTWAFRLINSRYYPNFGQNIGIVNDSRAIIVLQKKNEQYYILNNTQIATENIYNFIYDISHNLRSRSLSKTPIRETNPEHSNRLVELTTDTFQSIVLNPDKHVLVVYYTKWCGFCQSIWPVLFQTKKFFRSFTDLIFARIQADKHDLPWHLTVYNYPAIILFPAENRSYSIVFPTSTEPITSVSLTKFLLYHLYIDENINEQWCRPTNNSFLSMLSSNYIDFSQLSYLVKSFS</sequence>
<accession>A0A819FU02</accession>
<dbReference type="InterPro" id="IPR013766">
    <property type="entry name" value="Thioredoxin_domain"/>
</dbReference>
<proteinExistence type="predicted"/>
<name>A0A819FU02_9BILA</name>
<reference evidence="2" key="1">
    <citation type="submission" date="2021-02" db="EMBL/GenBank/DDBJ databases">
        <authorList>
            <person name="Nowell W R."/>
        </authorList>
    </citation>
    <scope>NUCLEOTIDE SEQUENCE</scope>
</reference>
<dbReference type="PANTHER" id="PTHR46497:SF1">
    <property type="entry name" value="THIOREDOXIN DOMAIN-CONTAINING PROTEIN 11"/>
    <property type="match status" value="1"/>
</dbReference>
<evidence type="ECO:0000313" key="3">
    <source>
        <dbReference type="Proteomes" id="UP000663842"/>
    </source>
</evidence>
<organism evidence="2 3">
    <name type="scientific">Rotaria magnacalcarata</name>
    <dbReference type="NCBI Taxonomy" id="392030"/>
    <lineage>
        <taxon>Eukaryota</taxon>
        <taxon>Metazoa</taxon>
        <taxon>Spiralia</taxon>
        <taxon>Gnathifera</taxon>
        <taxon>Rotifera</taxon>
        <taxon>Eurotatoria</taxon>
        <taxon>Bdelloidea</taxon>
        <taxon>Philodinida</taxon>
        <taxon>Philodinidae</taxon>
        <taxon>Rotaria</taxon>
    </lineage>
</organism>
<dbReference type="InterPro" id="IPR036249">
    <property type="entry name" value="Thioredoxin-like_sf"/>
</dbReference>
<dbReference type="InterPro" id="IPR052792">
    <property type="entry name" value="Thioredoxin_dom-contain_11"/>
</dbReference>
<dbReference type="Pfam" id="PF21672">
    <property type="entry name" value="COMM_HN"/>
    <property type="match status" value="1"/>
</dbReference>
<dbReference type="Proteomes" id="UP000663842">
    <property type="component" value="Unassembled WGS sequence"/>
</dbReference>
<dbReference type="Gene3D" id="3.40.30.10">
    <property type="entry name" value="Glutaredoxin"/>
    <property type="match status" value="2"/>
</dbReference>
<dbReference type="EMBL" id="CAJOBF010000799">
    <property type="protein sequence ID" value="CAF3871148.1"/>
    <property type="molecule type" value="Genomic_DNA"/>
</dbReference>
<feature type="domain" description="Thioredoxin" evidence="1">
    <location>
        <begin position="254"/>
        <end position="354"/>
    </location>
</feature>
<gene>
    <name evidence="2" type="ORF">UXM345_LOCUS8937</name>
</gene>